<dbReference type="Pfam" id="PF16271">
    <property type="entry name" value="DUF4924"/>
    <property type="match status" value="1"/>
</dbReference>
<name>A0A9D9NK23_9BACT</name>
<organism evidence="1 2">
    <name type="scientific">Candidatus Limisoma faecipullorum</name>
    <dbReference type="NCBI Taxonomy" id="2840854"/>
    <lineage>
        <taxon>Bacteria</taxon>
        <taxon>Pseudomonadati</taxon>
        <taxon>Bacteroidota</taxon>
        <taxon>Bacteroidia</taxon>
        <taxon>Bacteroidales</taxon>
        <taxon>Candidatus Limisoma</taxon>
    </lineage>
</organism>
<dbReference type="AlphaFoldDB" id="A0A9D9NK23"/>
<reference evidence="1" key="2">
    <citation type="journal article" date="2021" name="PeerJ">
        <title>Extensive microbial diversity within the chicken gut microbiome revealed by metagenomics and culture.</title>
        <authorList>
            <person name="Gilroy R."/>
            <person name="Ravi A."/>
            <person name="Getino M."/>
            <person name="Pursley I."/>
            <person name="Horton D.L."/>
            <person name="Alikhan N.F."/>
            <person name="Baker D."/>
            <person name="Gharbi K."/>
            <person name="Hall N."/>
            <person name="Watson M."/>
            <person name="Adriaenssens E.M."/>
            <person name="Foster-Nyarko E."/>
            <person name="Jarju S."/>
            <person name="Secka A."/>
            <person name="Antonio M."/>
            <person name="Oren A."/>
            <person name="Chaudhuri R.R."/>
            <person name="La Ragione R."/>
            <person name="Hildebrand F."/>
            <person name="Pallen M.J."/>
        </authorList>
    </citation>
    <scope>NUCLEOTIDE SEQUENCE</scope>
    <source>
        <strain evidence="1">6919</strain>
    </source>
</reference>
<dbReference type="InterPro" id="IPR032574">
    <property type="entry name" value="DUF4924"/>
</dbReference>
<reference evidence="1" key="1">
    <citation type="submission" date="2020-10" db="EMBL/GenBank/DDBJ databases">
        <authorList>
            <person name="Gilroy R."/>
        </authorList>
    </citation>
    <scope>NUCLEOTIDE SEQUENCE</scope>
    <source>
        <strain evidence="1">6919</strain>
    </source>
</reference>
<comment type="caution">
    <text evidence="1">The sequence shown here is derived from an EMBL/GenBank/DDBJ whole genome shotgun (WGS) entry which is preliminary data.</text>
</comment>
<gene>
    <name evidence="1" type="ORF">IAB88_05350</name>
</gene>
<accession>A0A9D9NK23</accession>
<evidence type="ECO:0000313" key="2">
    <source>
        <dbReference type="Proteomes" id="UP000823598"/>
    </source>
</evidence>
<protein>
    <submittedName>
        <fullName evidence="1">DUF4924 family protein</fullName>
    </submittedName>
</protein>
<dbReference type="EMBL" id="JADIMC010000062">
    <property type="protein sequence ID" value="MBO8476401.1"/>
    <property type="molecule type" value="Genomic_DNA"/>
</dbReference>
<evidence type="ECO:0000313" key="1">
    <source>
        <dbReference type="EMBL" id="MBO8476401.1"/>
    </source>
</evidence>
<dbReference type="Proteomes" id="UP000823598">
    <property type="component" value="Unassembled WGS sequence"/>
</dbReference>
<proteinExistence type="predicted"/>
<sequence length="187" mass="21879">MFTVGKLRQENIAEYLLYMWQVEDLIRACNFDIEKIKSSVIDSLPLDAGQKRELLKWYSELIDMMRLEGVTGHGHLQINKNVLIQLTDLHIMLLKSVKYPEYSAEFYRTLPIIVELRAKSGDDKPGEIETCFNALYGLLMMRLQKRDITDETQKAMSQISRFVSMLASYYHKDKKEPLFGKEDYDNL</sequence>